<evidence type="ECO:0000256" key="8">
    <source>
        <dbReference type="SAM" id="MobiDB-lite"/>
    </source>
</evidence>
<evidence type="ECO:0000256" key="3">
    <source>
        <dbReference type="ARBA" id="ARBA00022448"/>
    </source>
</evidence>
<evidence type="ECO:0000256" key="2">
    <source>
        <dbReference type="ARBA" id="ARBA00009773"/>
    </source>
</evidence>
<feature type="transmembrane region" description="Helical" evidence="9">
    <location>
        <begin position="38"/>
        <end position="56"/>
    </location>
</feature>
<comment type="caution">
    <text evidence="10">The sequence shown here is derived from an EMBL/GenBank/DDBJ whole genome shotgun (WGS) entry which is preliminary data.</text>
</comment>
<keyword evidence="11" id="KW-1185">Reference proteome</keyword>
<dbReference type="RefSeq" id="WP_259428897.1">
    <property type="nucleotide sequence ID" value="NZ_JANWTC010000020.1"/>
</dbReference>
<evidence type="ECO:0000256" key="5">
    <source>
        <dbReference type="ARBA" id="ARBA00022692"/>
    </source>
</evidence>
<dbReference type="EMBL" id="JANWTC010000020">
    <property type="protein sequence ID" value="MCS5480839.1"/>
    <property type="molecule type" value="Genomic_DNA"/>
</dbReference>
<feature type="transmembrane region" description="Helical" evidence="9">
    <location>
        <begin position="169"/>
        <end position="194"/>
    </location>
</feature>
<feature type="compositionally biased region" description="Low complexity" evidence="8">
    <location>
        <begin position="417"/>
        <end position="433"/>
    </location>
</feature>
<keyword evidence="4" id="KW-1003">Cell membrane</keyword>
<evidence type="ECO:0000313" key="10">
    <source>
        <dbReference type="EMBL" id="MCS5480839.1"/>
    </source>
</evidence>
<reference evidence="10 11" key="1">
    <citation type="submission" date="2022-08" db="EMBL/GenBank/DDBJ databases">
        <title>YIM 101645 draft genome.</title>
        <authorList>
            <person name="Chen X."/>
        </authorList>
    </citation>
    <scope>NUCLEOTIDE SEQUENCE [LARGE SCALE GENOMIC DNA]</scope>
    <source>
        <strain evidence="10 11">YIM 101645</strain>
    </source>
</reference>
<keyword evidence="6 9" id="KW-1133">Transmembrane helix</keyword>
<feature type="transmembrane region" description="Helical" evidence="9">
    <location>
        <begin position="325"/>
        <end position="358"/>
    </location>
</feature>
<evidence type="ECO:0000313" key="11">
    <source>
        <dbReference type="Proteomes" id="UP001205965"/>
    </source>
</evidence>
<gene>
    <name evidence="10" type="ORF">NYP18_14435</name>
</gene>
<evidence type="ECO:0000256" key="6">
    <source>
        <dbReference type="ARBA" id="ARBA00022989"/>
    </source>
</evidence>
<evidence type="ECO:0000256" key="1">
    <source>
        <dbReference type="ARBA" id="ARBA00004651"/>
    </source>
</evidence>
<dbReference type="PANTHER" id="PTHR21716">
    <property type="entry name" value="TRANSMEMBRANE PROTEIN"/>
    <property type="match status" value="1"/>
</dbReference>
<comment type="subcellular location">
    <subcellularLocation>
        <location evidence="1">Cell membrane</location>
        <topology evidence="1">Multi-pass membrane protein</topology>
    </subcellularLocation>
</comment>
<dbReference type="PANTHER" id="PTHR21716:SF53">
    <property type="entry name" value="PERMEASE PERM-RELATED"/>
    <property type="match status" value="1"/>
</dbReference>
<feature type="transmembrane region" description="Helical" evidence="9">
    <location>
        <begin position="230"/>
        <end position="251"/>
    </location>
</feature>
<feature type="transmembrane region" description="Helical" evidence="9">
    <location>
        <begin position="257"/>
        <end position="277"/>
    </location>
</feature>
<feature type="transmembrane region" description="Helical" evidence="9">
    <location>
        <begin position="62"/>
        <end position="83"/>
    </location>
</feature>
<comment type="similarity">
    <text evidence="2">Belongs to the autoinducer-2 exporter (AI-2E) (TC 2.A.86) family.</text>
</comment>
<feature type="transmembrane region" description="Helical" evidence="9">
    <location>
        <begin position="284"/>
        <end position="305"/>
    </location>
</feature>
<feature type="transmembrane region" description="Helical" evidence="9">
    <location>
        <begin position="90"/>
        <end position="115"/>
    </location>
</feature>
<organism evidence="10 11">
    <name type="scientific">Corynebacterium lemuris</name>
    <dbReference type="NCBI Taxonomy" id="1859292"/>
    <lineage>
        <taxon>Bacteria</taxon>
        <taxon>Bacillati</taxon>
        <taxon>Actinomycetota</taxon>
        <taxon>Actinomycetes</taxon>
        <taxon>Mycobacteriales</taxon>
        <taxon>Corynebacteriaceae</taxon>
        <taxon>Corynebacterium</taxon>
    </lineage>
</organism>
<evidence type="ECO:0000256" key="7">
    <source>
        <dbReference type="ARBA" id="ARBA00023136"/>
    </source>
</evidence>
<keyword evidence="7 9" id="KW-0472">Membrane</keyword>
<evidence type="ECO:0000256" key="9">
    <source>
        <dbReference type="SAM" id="Phobius"/>
    </source>
</evidence>
<name>A0ABT2G014_9CORY</name>
<sequence>MNTPDRPILHFDAETAPPPTPSLRGVWSDSMGRSAARCGQVLLIAVVCGAGIWLLLQVYVVVIAAFVALIFAAATYPLVRWLVRKGFPRLLAALTTFLVLFVLLGGAVGEVVIAVRNEWDNLSTSAAAGWQQLQSYISAGPLPIDTTAVDNLVKQATGFLTSGTFVTGALTGITLATEVATGLVLMVVILFFFLKDGPVLWNFTLRWFQGETRARVAESGDRTIQILGGYVRGTVIINLIEAIVIGVPLALLGVPLAFPLAVIVFVFGFLPIIGATLATTLAAVVALVTNGWVTAVIIIALAVAVNQLESHLLQPVVMGRTLSLHAIVVLLALAVGTLVSGFFGAVLAVPLAAVAWAIIQVWTSTYQTGEDPVLGEDPVSPASRVEAKANIAERWKYQQMRYQQLWEDRPGRRGRVSTTLTEPTAPTEPSSPA</sequence>
<dbReference type="Proteomes" id="UP001205965">
    <property type="component" value="Unassembled WGS sequence"/>
</dbReference>
<protein>
    <submittedName>
        <fullName evidence="10">AI-2E family transporter</fullName>
    </submittedName>
</protein>
<feature type="region of interest" description="Disordered" evidence="8">
    <location>
        <begin position="406"/>
        <end position="433"/>
    </location>
</feature>
<keyword evidence="5 9" id="KW-0812">Transmembrane</keyword>
<proteinExistence type="inferred from homology"/>
<keyword evidence="3" id="KW-0813">Transport</keyword>
<dbReference type="Pfam" id="PF01594">
    <property type="entry name" value="AI-2E_transport"/>
    <property type="match status" value="1"/>
</dbReference>
<dbReference type="InterPro" id="IPR002549">
    <property type="entry name" value="AI-2E-like"/>
</dbReference>
<evidence type="ECO:0000256" key="4">
    <source>
        <dbReference type="ARBA" id="ARBA00022475"/>
    </source>
</evidence>
<accession>A0ABT2G014</accession>